<comment type="caution">
    <text evidence="3">The sequence shown here is derived from an EMBL/GenBank/DDBJ whole genome shotgun (WGS) entry which is preliminary data.</text>
</comment>
<dbReference type="Proteomes" id="UP000176967">
    <property type="component" value="Unassembled WGS sequence"/>
</dbReference>
<evidence type="ECO:0000259" key="1">
    <source>
        <dbReference type="Pfam" id="PF07726"/>
    </source>
</evidence>
<accession>A0A1F4VSX7</accession>
<dbReference type="PANTHER" id="PTHR42759:SF1">
    <property type="entry name" value="MAGNESIUM-CHELATASE SUBUNIT CHLD"/>
    <property type="match status" value="1"/>
</dbReference>
<dbReference type="PIRSF" id="PIRSF002849">
    <property type="entry name" value="AAA_ATPase_chaperone_MoxR_prd"/>
    <property type="match status" value="1"/>
</dbReference>
<protein>
    <recommendedName>
        <fullName evidence="5">ATPase</fullName>
    </recommendedName>
</protein>
<dbReference type="Pfam" id="PF17863">
    <property type="entry name" value="AAA_lid_2"/>
    <property type="match status" value="1"/>
</dbReference>
<sequence>MARGREIDLRIQTEIAKIVFGEEIKPLVDVLITALFAGEHVLTRAPIGLAKTLTCSAMARSIGGVFHKIQFLPDMLPSDIVGFELYNPKTQEFEVHLGPLAGANIVLADEINRTTPKAQAALLGPMESRYLTIRSKSYPMEPLFMVLATRNPMEYEGVYDLPEAQLDRFFAQPVVKEMSEPTGMLMAGDKDYWRSAEDRLEKVAVVTNPQEIMAVHEAIFTSVHVEERLDRYIVRLVTATRGHKAVKYGSSPRGIRFLKMAATISAFRAGRDFAEPEDVRRYAVDVLAHRIFLKDESQVSKDRLSPADVIREILDEVKPD</sequence>
<evidence type="ECO:0008006" key="5">
    <source>
        <dbReference type="Google" id="ProtNLM"/>
    </source>
</evidence>
<feature type="domain" description="ChlI/MoxR AAA lid" evidence="2">
    <location>
        <begin position="239"/>
        <end position="312"/>
    </location>
</feature>
<reference evidence="3 4" key="1">
    <citation type="journal article" date="2016" name="Nat. Commun.">
        <title>Thousands of microbial genomes shed light on interconnected biogeochemical processes in an aquifer system.</title>
        <authorList>
            <person name="Anantharaman K."/>
            <person name="Brown C.T."/>
            <person name="Hug L.A."/>
            <person name="Sharon I."/>
            <person name="Castelle C.J."/>
            <person name="Probst A.J."/>
            <person name="Thomas B.C."/>
            <person name="Singh A."/>
            <person name="Wilkins M.J."/>
            <person name="Karaoz U."/>
            <person name="Brodie E.L."/>
            <person name="Williams K.H."/>
            <person name="Hubbard S.S."/>
            <person name="Banfield J.F."/>
        </authorList>
    </citation>
    <scope>NUCLEOTIDE SEQUENCE [LARGE SCALE GENOMIC DNA]</scope>
</reference>
<dbReference type="Gene3D" id="3.40.50.300">
    <property type="entry name" value="P-loop containing nucleotide triphosphate hydrolases"/>
    <property type="match status" value="1"/>
</dbReference>
<dbReference type="InterPro" id="IPR041628">
    <property type="entry name" value="ChlI/MoxR_AAA_lid"/>
</dbReference>
<dbReference type="STRING" id="1802628.A2890_01090"/>
<evidence type="ECO:0000313" key="4">
    <source>
        <dbReference type="Proteomes" id="UP000176967"/>
    </source>
</evidence>
<proteinExistence type="predicted"/>
<dbReference type="GO" id="GO:0005524">
    <property type="term" value="F:ATP binding"/>
    <property type="evidence" value="ECO:0007669"/>
    <property type="project" value="InterPro"/>
</dbReference>
<dbReference type="InterPro" id="IPR050764">
    <property type="entry name" value="CbbQ/NirQ/NorQ/GpvN"/>
</dbReference>
<dbReference type="EMBL" id="MEVL01000025">
    <property type="protein sequence ID" value="OGC60088.1"/>
    <property type="molecule type" value="Genomic_DNA"/>
</dbReference>
<feature type="domain" description="ATPase AAA-3" evidence="1">
    <location>
        <begin position="40"/>
        <end position="170"/>
    </location>
</feature>
<dbReference type="Gene3D" id="1.10.8.80">
    <property type="entry name" value="Magnesium chelatase subunit I, C-Terminal domain"/>
    <property type="match status" value="1"/>
</dbReference>
<dbReference type="SUPFAM" id="SSF52540">
    <property type="entry name" value="P-loop containing nucleoside triphosphate hydrolases"/>
    <property type="match status" value="1"/>
</dbReference>
<dbReference type="AlphaFoldDB" id="A0A1F4VSX7"/>
<dbReference type="PANTHER" id="PTHR42759">
    <property type="entry name" value="MOXR FAMILY PROTEIN"/>
    <property type="match status" value="1"/>
</dbReference>
<evidence type="ECO:0000259" key="2">
    <source>
        <dbReference type="Pfam" id="PF17863"/>
    </source>
</evidence>
<dbReference type="GO" id="GO:0016887">
    <property type="term" value="F:ATP hydrolysis activity"/>
    <property type="evidence" value="ECO:0007669"/>
    <property type="project" value="InterPro"/>
</dbReference>
<dbReference type="InterPro" id="IPR011703">
    <property type="entry name" value="ATPase_AAA-3"/>
</dbReference>
<name>A0A1F4VSX7_UNCKA</name>
<evidence type="ECO:0000313" key="3">
    <source>
        <dbReference type="EMBL" id="OGC60088.1"/>
    </source>
</evidence>
<gene>
    <name evidence="3" type="ORF">A2890_01090</name>
</gene>
<dbReference type="Pfam" id="PF07726">
    <property type="entry name" value="AAA_3"/>
    <property type="match status" value="1"/>
</dbReference>
<organism evidence="3 4">
    <name type="scientific">candidate division WWE3 bacterium RIFCSPLOWO2_01_FULL_53_14</name>
    <dbReference type="NCBI Taxonomy" id="1802628"/>
    <lineage>
        <taxon>Bacteria</taxon>
        <taxon>Katanobacteria</taxon>
    </lineage>
</organism>
<dbReference type="InterPro" id="IPR027417">
    <property type="entry name" value="P-loop_NTPase"/>
</dbReference>